<evidence type="ECO:0000313" key="2">
    <source>
        <dbReference type="EnsemblMetazoa" id="HelroP152823"/>
    </source>
</evidence>
<dbReference type="GO" id="GO:0051321">
    <property type="term" value="P:meiotic cell cycle"/>
    <property type="evidence" value="ECO:0007669"/>
    <property type="project" value="InterPro"/>
</dbReference>
<dbReference type="EnsemblMetazoa" id="HelroT152823">
    <property type="protein sequence ID" value="HelroP152823"/>
    <property type="gene ID" value="HelroG152823"/>
</dbReference>
<dbReference type="PANTHER" id="PTHR33861:SF5">
    <property type="entry name" value="GAMMA-TUBULIN COMPLEX COMPONENT"/>
    <property type="match status" value="1"/>
</dbReference>
<evidence type="ECO:0000313" key="1">
    <source>
        <dbReference type="EMBL" id="ESO02704.1"/>
    </source>
</evidence>
<reference evidence="1 3" key="2">
    <citation type="journal article" date="2013" name="Nature">
        <title>Insights into bilaterian evolution from three spiralian genomes.</title>
        <authorList>
            <person name="Simakov O."/>
            <person name="Marletaz F."/>
            <person name="Cho S.J."/>
            <person name="Edsinger-Gonzales E."/>
            <person name="Havlak P."/>
            <person name="Hellsten U."/>
            <person name="Kuo D.H."/>
            <person name="Larsson T."/>
            <person name="Lv J."/>
            <person name="Arendt D."/>
            <person name="Savage R."/>
            <person name="Osoegawa K."/>
            <person name="de Jong P."/>
            <person name="Grimwood J."/>
            <person name="Chapman J.A."/>
            <person name="Shapiro H."/>
            <person name="Aerts A."/>
            <person name="Otillar R.P."/>
            <person name="Terry A.Y."/>
            <person name="Boore J.L."/>
            <person name="Grigoriev I.V."/>
            <person name="Lindberg D.R."/>
            <person name="Seaver E.C."/>
            <person name="Weisblat D.A."/>
            <person name="Putnam N.H."/>
            <person name="Rokhsar D.S."/>
        </authorList>
    </citation>
    <scope>NUCLEOTIDE SEQUENCE</scope>
</reference>
<dbReference type="CTD" id="20197223"/>
<dbReference type="KEGG" id="hro:HELRODRAFT_152823"/>
<organism evidence="2 3">
    <name type="scientific">Helobdella robusta</name>
    <name type="common">Californian leech</name>
    <dbReference type="NCBI Taxonomy" id="6412"/>
    <lineage>
        <taxon>Eukaryota</taxon>
        <taxon>Metazoa</taxon>
        <taxon>Spiralia</taxon>
        <taxon>Lophotrochozoa</taxon>
        <taxon>Annelida</taxon>
        <taxon>Clitellata</taxon>
        <taxon>Hirudinea</taxon>
        <taxon>Rhynchobdellida</taxon>
        <taxon>Glossiphoniidae</taxon>
        <taxon>Helobdella</taxon>
    </lineage>
</organism>
<dbReference type="GeneID" id="20197223"/>
<dbReference type="RefSeq" id="XP_009020112.1">
    <property type="nucleotide sequence ID" value="XM_009021864.1"/>
</dbReference>
<dbReference type="EMBL" id="KB096742">
    <property type="protein sequence ID" value="ESO02704.1"/>
    <property type="molecule type" value="Genomic_DNA"/>
</dbReference>
<keyword evidence="3" id="KW-1185">Reference proteome</keyword>
<dbReference type="OMA" id="ENDNTRS"/>
<evidence type="ECO:0000313" key="3">
    <source>
        <dbReference type="Proteomes" id="UP000015101"/>
    </source>
</evidence>
<dbReference type="InterPro" id="IPR027963">
    <property type="entry name" value="MEIOC"/>
</dbReference>
<dbReference type="EMBL" id="AMQM01000991">
    <property type="status" value="NOT_ANNOTATED_CDS"/>
    <property type="molecule type" value="Genomic_DNA"/>
</dbReference>
<dbReference type="HOGENOM" id="CLU_161456_0_0_1"/>
<dbReference type="Pfam" id="PF15189">
    <property type="entry name" value="MEIOC"/>
    <property type="match status" value="1"/>
</dbReference>
<dbReference type="OrthoDB" id="5978002at2759"/>
<dbReference type="PANTHER" id="PTHR33861">
    <property type="entry name" value="PROTEIN CBG18333"/>
    <property type="match status" value="1"/>
</dbReference>
<accession>T1EKX3</accession>
<dbReference type="Proteomes" id="UP000015101">
    <property type="component" value="Unassembled WGS sequence"/>
</dbReference>
<dbReference type="AlphaFoldDB" id="T1EKX3"/>
<reference evidence="2" key="3">
    <citation type="submission" date="2015-06" db="UniProtKB">
        <authorList>
            <consortium name="EnsemblMetazoa"/>
        </authorList>
    </citation>
    <scope>IDENTIFICATION</scope>
</reference>
<name>T1EKX3_HELRO</name>
<reference evidence="3" key="1">
    <citation type="submission" date="2012-12" db="EMBL/GenBank/DDBJ databases">
        <authorList>
            <person name="Hellsten U."/>
            <person name="Grimwood J."/>
            <person name="Chapman J.A."/>
            <person name="Shapiro H."/>
            <person name="Aerts A."/>
            <person name="Otillar R.P."/>
            <person name="Terry A.Y."/>
            <person name="Boore J.L."/>
            <person name="Simakov O."/>
            <person name="Marletaz F."/>
            <person name="Cho S.-J."/>
            <person name="Edsinger-Gonzales E."/>
            <person name="Havlak P."/>
            <person name="Kuo D.-H."/>
            <person name="Larsson T."/>
            <person name="Lv J."/>
            <person name="Arendt D."/>
            <person name="Savage R."/>
            <person name="Osoegawa K."/>
            <person name="de Jong P."/>
            <person name="Lindberg D.R."/>
            <person name="Seaver E.C."/>
            <person name="Weisblat D.A."/>
            <person name="Putnam N.H."/>
            <person name="Grigoriev I.V."/>
            <person name="Rokhsar D.S."/>
        </authorList>
    </citation>
    <scope>NUCLEOTIDE SEQUENCE</scope>
</reference>
<proteinExistence type="predicted"/>
<dbReference type="eggNOG" id="ENOG502S8W7">
    <property type="taxonomic scope" value="Eukaryota"/>
</dbReference>
<gene>
    <name evidence="2" type="primary">20197223</name>
    <name evidence="1" type="ORF">HELRODRAFT_152823</name>
</gene>
<dbReference type="STRING" id="6412.T1EKX3"/>
<dbReference type="InParanoid" id="T1EKX3"/>
<sequence>MKKTSSHPLHASIYSSMDTWLEGIRKVQARRKEEIVSTANRNNSGGSRFQEEKDNMALSSAIEELLGQTRRVRTSLWCAFQMCLFASSSPA</sequence>
<protein>
    <submittedName>
        <fullName evidence="1 2">Uncharacterized protein</fullName>
    </submittedName>
</protein>